<organism evidence="1 2">
    <name type="scientific">Rhododendron molle</name>
    <name type="common">Chinese azalea</name>
    <name type="synonym">Azalea mollis</name>
    <dbReference type="NCBI Taxonomy" id="49168"/>
    <lineage>
        <taxon>Eukaryota</taxon>
        <taxon>Viridiplantae</taxon>
        <taxon>Streptophyta</taxon>
        <taxon>Embryophyta</taxon>
        <taxon>Tracheophyta</taxon>
        <taxon>Spermatophyta</taxon>
        <taxon>Magnoliopsida</taxon>
        <taxon>eudicotyledons</taxon>
        <taxon>Gunneridae</taxon>
        <taxon>Pentapetalae</taxon>
        <taxon>asterids</taxon>
        <taxon>Ericales</taxon>
        <taxon>Ericaceae</taxon>
        <taxon>Ericoideae</taxon>
        <taxon>Rhodoreae</taxon>
        <taxon>Rhododendron</taxon>
    </lineage>
</organism>
<gene>
    <name evidence="1" type="ORF">RHMOL_Rhmol05G0228200</name>
</gene>
<evidence type="ECO:0000313" key="2">
    <source>
        <dbReference type="Proteomes" id="UP001062846"/>
    </source>
</evidence>
<comment type="caution">
    <text evidence="1">The sequence shown here is derived from an EMBL/GenBank/DDBJ whole genome shotgun (WGS) entry which is preliminary data.</text>
</comment>
<dbReference type="Proteomes" id="UP001062846">
    <property type="component" value="Chromosome 5"/>
</dbReference>
<dbReference type="EMBL" id="CM046392">
    <property type="protein sequence ID" value="KAI8556132.1"/>
    <property type="molecule type" value="Genomic_DNA"/>
</dbReference>
<accession>A0ACC0NRZ8</accession>
<name>A0ACC0NRZ8_RHOML</name>
<reference evidence="1" key="1">
    <citation type="submission" date="2022-02" db="EMBL/GenBank/DDBJ databases">
        <title>Plant Genome Project.</title>
        <authorList>
            <person name="Zhang R.-G."/>
        </authorList>
    </citation>
    <scope>NUCLEOTIDE SEQUENCE</scope>
    <source>
        <strain evidence="1">AT1</strain>
    </source>
</reference>
<protein>
    <submittedName>
        <fullName evidence="1">Uncharacterized protein</fullName>
    </submittedName>
</protein>
<sequence length="209" mass="24039">MKGVVILIETKVKKPKAEPKVRFRRVDDQNAQKAEVVYAKYDMDLAILKPKKEYHPDFATFSSEGPLSIGRELFSIGLNFSYVVGEVTYEDYRLYHDIYKDFEDELLNLKGDLRIVQINNSHGSSGAPVFYSQGKVVGVIALTLDGFDFTIHFTTLKQFCEQYYETQHPGAGSQKEKNKKRYRGGPKEERKSEFPLISSFHVSVVFWYS</sequence>
<proteinExistence type="predicted"/>
<keyword evidence="2" id="KW-1185">Reference proteome</keyword>
<evidence type="ECO:0000313" key="1">
    <source>
        <dbReference type="EMBL" id="KAI8556132.1"/>
    </source>
</evidence>